<dbReference type="Pfam" id="PF02393">
    <property type="entry name" value="US22"/>
    <property type="match status" value="1"/>
</dbReference>
<protein>
    <submittedName>
        <fullName evidence="3">Uncharacterized protein LOC117562816</fullName>
    </submittedName>
</protein>
<evidence type="ECO:0000313" key="3">
    <source>
        <dbReference type="RefSeq" id="XP_034096609.1"/>
    </source>
</evidence>
<dbReference type="RefSeq" id="XP_034096609.1">
    <property type="nucleotide sequence ID" value="XM_034240718.1"/>
</dbReference>
<accession>A0A6P8VZE7</accession>
<feature type="region of interest" description="Disordered" evidence="1">
    <location>
        <begin position="277"/>
        <end position="312"/>
    </location>
</feature>
<keyword evidence="2" id="KW-1185">Reference proteome</keyword>
<dbReference type="Proteomes" id="UP000515161">
    <property type="component" value="Unplaced"/>
</dbReference>
<reference evidence="3" key="1">
    <citation type="submission" date="2025-08" db="UniProtKB">
        <authorList>
            <consortium name="RefSeq"/>
        </authorList>
    </citation>
    <scope>IDENTIFICATION</scope>
</reference>
<dbReference type="OrthoDB" id="9935986at2759"/>
<evidence type="ECO:0000256" key="1">
    <source>
        <dbReference type="SAM" id="MobiDB-lite"/>
    </source>
</evidence>
<feature type="region of interest" description="Disordered" evidence="1">
    <location>
        <begin position="235"/>
        <end position="264"/>
    </location>
</feature>
<organism evidence="2 3">
    <name type="scientific">Gymnodraco acuticeps</name>
    <name type="common">Antarctic dragonfish</name>
    <dbReference type="NCBI Taxonomy" id="8218"/>
    <lineage>
        <taxon>Eukaryota</taxon>
        <taxon>Metazoa</taxon>
        <taxon>Chordata</taxon>
        <taxon>Craniata</taxon>
        <taxon>Vertebrata</taxon>
        <taxon>Euteleostomi</taxon>
        <taxon>Actinopterygii</taxon>
        <taxon>Neopterygii</taxon>
        <taxon>Teleostei</taxon>
        <taxon>Neoteleostei</taxon>
        <taxon>Acanthomorphata</taxon>
        <taxon>Eupercaria</taxon>
        <taxon>Perciformes</taxon>
        <taxon>Notothenioidei</taxon>
        <taxon>Bathydraconidae</taxon>
        <taxon>Gymnodraco</taxon>
    </lineage>
</organism>
<dbReference type="KEGG" id="gacu:117562816"/>
<dbReference type="InterPro" id="IPR003360">
    <property type="entry name" value="US22-like"/>
</dbReference>
<gene>
    <name evidence="3" type="primary">LOC117562816</name>
</gene>
<sequence>MAVCGKREVSPVVCIKARLECSPESNPAGLPFPQTNGKTGSDYVKWASDLVTKEYKHETFELKKPAGARWKIGPLEDTIYSEKHKVVNGWGTFYLPEKVRMQVVGVVEGISCPWDQLVLMTCEDGKLYAYDGEELHLVASSMEQLDEEGIEYPASKTYYEGEAFKDMTVKDWEKDWKSPTVRALKEEHHTQVMEHKAKSMEYLKATAAIQESRGKPPGQSVTSRAAPSYTQITQTVRGLTSRRGPHLAEGVSPRGGSYTSRRGPHLKRNCGAIKCAAVSPLPGSTSNHPPSPRRRSRHIEPPHMTLRGATSCPGAALVI</sequence>
<dbReference type="GeneID" id="117562816"/>
<dbReference type="AlphaFoldDB" id="A0A6P8VZE7"/>
<proteinExistence type="predicted"/>
<name>A0A6P8VZE7_GYMAC</name>
<dbReference type="InParanoid" id="A0A6P8VZE7"/>
<evidence type="ECO:0000313" key="2">
    <source>
        <dbReference type="Proteomes" id="UP000515161"/>
    </source>
</evidence>